<dbReference type="InterPro" id="IPR016169">
    <property type="entry name" value="FAD-bd_PCMH_sub2"/>
</dbReference>
<dbReference type="SUPFAM" id="SSF56176">
    <property type="entry name" value="FAD-binding/transporter-associated domain-like"/>
    <property type="match status" value="1"/>
</dbReference>
<feature type="domain" description="FAD-binding PCMH-type" evidence="4">
    <location>
        <begin position="1"/>
        <end position="176"/>
    </location>
</feature>
<dbReference type="OrthoDB" id="9774454at2"/>
<accession>A0A919WHR7</accession>
<organism evidence="5 6">
    <name type="scientific">Robertmurraya siralis</name>
    <dbReference type="NCBI Taxonomy" id="77777"/>
    <lineage>
        <taxon>Bacteria</taxon>
        <taxon>Bacillati</taxon>
        <taxon>Bacillota</taxon>
        <taxon>Bacilli</taxon>
        <taxon>Bacillales</taxon>
        <taxon>Bacillaceae</taxon>
        <taxon>Robertmurraya</taxon>
    </lineage>
</organism>
<dbReference type="GO" id="GO:0071949">
    <property type="term" value="F:FAD binding"/>
    <property type="evidence" value="ECO:0007669"/>
    <property type="project" value="InterPro"/>
</dbReference>
<dbReference type="InterPro" id="IPR036318">
    <property type="entry name" value="FAD-bd_PCMH-like_sf"/>
</dbReference>
<evidence type="ECO:0000256" key="3">
    <source>
        <dbReference type="ARBA" id="ARBA00023002"/>
    </source>
</evidence>
<keyword evidence="1" id="KW-0285">Flavoprotein</keyword>
<dbReference type="SMART" id="SM01092">
    <property type="entry name" value="CO_deh_flav_C"/>
    <property type="match status" value="1"/>
</dbReference>
<dbReference type="Pfam" id="PF00941">
    <property type="entry name" value="FAD_binding_5"/>
    <property type="match status" value="1"/>
</dbReference>
<evidence type="ECO:0000313" key="6">
    <source>
        <dbReference type="Proteomes" id="UP000682111"/>
    </source>
</evidence>
<dbReference type="Proteomes" id="UP000682111">
    <property type="component" value="Unassembled WGS sequence"/>
</dbReference>
<keyword evidence="2" id="KW-0274">FAD</keyword>
<protein>
    <submittedName>
        <fullName evidence="5">Xanthine dehydrogenase</fullName>
    </submittedName>
</protein>
<keyword evidence="3" id="KW-0560">Oxidoreductase</keyword>
<name>A0A919WHR7_9BACI</name>
<dbReference type="InterPro" id="IPR036683">
    <property type="entry name" value="CO_DH_flav_C_dom_sf"/>
</dbReference>
<evidence type="ECO:0000256" key="2">
    <source>
        <dbReference type="ARBA" id="ARBA00022827"/>
    </source>
</evidence>
<dbReference type="Gene3D" id="3.30.465.10">
    <property type="match status" value="1"/>
</dbReference>
<dbReference type="Gene3D" id="3.30.43.10">
    <property type="entry name" value="Uridine Diphospho-n-acetylenolpyruvylglucosamine Reductase, domain 2"/>
    <property type="match status" value="1"/>
</dbReference>
<keyword evidence="6" id="KW-1185">Reference proteome</keyword>
<reference evidence="5" key="1">
    <citation type="submission" date="2021-03" db="EMBL/GenBank/DDBJ databases">
        <title>Antimicrobial resistance genes in bacteria isolated from Japanese honey, and their potential for conferring macrolide and lincosamide resistance in the American foulbrood pathogen Paenibacillus larvae.</title>
        <authorList>
            <person name="Okamoto M."/>
            <person name="Kumagai M."/>
            <person name="Kanamori H."/>
            <person name="Takamatsu D."/>
        </authorList>
    </citation>
    <scope>NUCLEOTIDE SEQUENCE</scope>
    <source>
        <strain evidence="5">J27TS8</strain>
    </source>
</reference>
<evidence type="ECO:0000313" key="5">
    <source>
        <dbReference type="EMBL" id="GIN62246.1"/>
    </source>
</evidence>
<dbReference type="PANTHER" id="PTHR42659">
    <property type="entry name" value="XANTHINE DEHYDROGENASE SUBUNIT C-RELATED"/>
    <property type="match status" value="1"/>
</dbReference>
<evidence type="ECO:0000259" key="4">
    <source>
        <dbReference type="PROSITE" id="PS51387"/>
    </source>
</evidence>
<dbReference type="InterPro" id="IPR051312">
    <property type="entry name" value="Diverse_Substr_Oxidored"/>
</dbReference>
<dbReference type="GO" id="GO:0016491">
    <property type="term" value="F:oxidoreductase activity"/>
    <property type="evidence" value="ECO:0007669"/>
    <property type="project" value="UniProtKB-KW"/>
</dbReference>
<dbReference type="PANTHER" id="PTHR42659:SF2">
    <property type="entry name" value="XANTHINE DEHYDROGENASE SUBUNIT C-RELATED"/>
    <property type="match status" value="1"/>
</dbReference>
<proteinExistence type="predicted"/>
<evidence type="ECO:0000256" key="1">
    <source>
        <dbReference type="ARBA" id="ARBA00022630"/>
    </source>
</evidence>
<sequence length="278" mass="31565">MLAFNLEYYKPKTIEEAVECFFLLKKENKRAIYYSGGTEILTLGRLNLLQMDAVIDIKSISECLEFNFEHNQLIAGAALSLTYIEERNYFPLLSTVAKEVADHTARNKITLGGNVCGQIFYREAVLPFLLCDSNVVIAGEGGKETASIHQIFNGAFQLEEGQFLIQLLTDQEYITMPFASLKKRQQWETGYPLITVSSIKVDNRLRFAFSGLCSFPFRSTEMEDALNQANKSLHIRIQQAIDHIPAQVLDDIEGSREYRLFVLRNTLEEIITELEGEG</sequence>
<dbReference type="RefSeq" id="WP_137743885.1">
    <property type="nucleotide sequence ID" value="NZ_BORC01000003.1"/>
</dbReference>
<dbReference type="AlphaFoldDB" id="A0A919WHR7"/>
<dbReference type="PROSITE" id="PS51387">
    <property type="entry name" value="FAD_PCMH"/>
    <property type="match status" value="1"/>
</dbReference>
<comment type="caution">
    <text evidence="5">The sequence shown here is derived from an EMBL/GenBank/DDBJ whole genome shotgun (WGS) entry which is preliminary data.</text>
</comment>
<dbReference type="InterPro" id="IPR016167">
    <property type="entry name" value="FAD-bd_PCMH_sub1"/>
</dbReference>
<dbReference type="InterPro" id="IPR005107">
    <property type="entry name" value="CO_DH_flav_C"/>
</dbReference>
<gene>
    <name evidence="5" type="ORF">J27TS8_22390</name>
</gene>
<dbReference type="InterPro" id="IPR002346">
    <property type="entry name" value="Mopterin_DH_FAD-bd"/>
</dbReference>
<dbReference type="InterPro" id="IPR016166">
    <property type="entry name" value="FAD-bd_PCMH"/>
</dbReference>
<dbReference type="SUPFAM" id="SSF55447">
    <property type="entry name" value="CO dehydrogenase flavoprotein C-terminal domain-like"/>
    <property type="match status" value="1"/>
</dbReference>
<dbReference type="EMBL" id="BORC01000003">
    <property type="protein sequence ID" value="GIN62246.1"/>
    <property type="molecule type" value="Genomic_DNA"/>
</dbReference>